<gene>
    <name evidence="2" type="ORF">FXF69_13925</name>
</gene>
<evidence type="ECO:0000313" key="3">
    <source>
        <dbReference type="Proteomes" id="UP000323380"/>
    </source>
</evidence>
<dbReference type="AlphaFoldDB" id="A0A5D0NP74"/>
<feature type="compositionally biased region" description="Polar residues" evidence="1">
    <location>
        <begin position="232"/>
        <end position="243"/>
    </location>
</feature>
<protein>
    <submittedName>
        <fullName evidence="2">VWA domain-containing protein</fullName>
    </submittedName>
</protein>
<keyword evidence="3" id="KW-1185">Reference proteome</keyword>
<reference evidence="2 3" key="1">
    <citation type="submission" date="2019-08" db="EMBL/GenBank/DDBJ databases">
        <title>Actinomadura sp. nov. CYP1-5 isolated from mountain soil.</title>
        <authorList>
            <person name="Songsumanus A."/>
            <person name="Kuncharoen N."/>
            <person name="Kudo T."/>
            <person name="Yuki M."/>
            <person name="Igarashi Y."/>
            <person name="Tanasupawat S."/>
        </authorList>
    </citation>
    <scope>NUCLEOTIDE SEQUENCE [LARGE SCALE GENOMIC DNA]</scope>
    <source>
        <strain evidence="2 3">JCM 14158</strain>
    </source>
</reference>
<feature type="region of interest" description="Disordered" evidence="1">
    <location>
        <begin position="209"/>
        <end position="243"/>
    </location>
</feature>
<dbReference type="Proteomes" id="UP000323380">
    <property type="component" value="Unassembled WGS sequence"/>
</dbReference>
<proteinExistence type="predicted"/>
<dbReference type="SUPFAM" id="SSF53300">
    <property type="entry name" value="vWA-like"/>
    <property type="match status" value="1"/>
</dbReference>
<evidence type="ECO:0000256" key="1">
    <source>
        <dbReference type="SAM" id="MobiDB-lite"/>
    </source>
</evidence>
<dbReference type="InterPro" id="IPR036465">
    <property type="entry name" value="vWFA_dom_sf"/>
</dbReference>
<sequence length="364" mass="39350">MAFTLAIGIAAFLIMRAIPEYRTAFLVDTSLTKDGKQFTAIANAVASAVQNSGDHDSLSLRRFGGSCGDRTNTSQVVGAGVGHAQKISSSVRTLTPSGNATLENGILAAVDDFSGRYPFRGSKQNRIIVVTSNGKDACTSDQSALQLAVRKNAAESGVELDFRFVGYKVPHQEQRPLIKLTNFIKAPKPQFVTTPAALNTTLKKLTVTPSKEEGKHVKPSKSSPSITSSPSEQNIAGSYTLSDGTLAGNVPDTNWSWIYEEERKNRKSAEIRQEKCATGSQCGLILHWDTSVVAHGGEYSPYEDLPLKLMPDGSYRWYAQGIAHGVQIKPTLVEDGIVKKFTVSKVGGTEENPITLTWQATRTQ</sequence>
<dbReference type="STRING" id="1220554.GCA_001552135_03405"/>
<organism evidence="2 3">
    <name type="scientific">Actinomadura chibensis</name>
    <dbReference type="NCBI Taxonomy" id="392828"/>
    <lineage>
        <taxon>Bacteria</taxon>
        <taxon>Bacillati</taxon>
        <taxon>Actinomycetota</taxon>
        <taxon>Actinomycetes</taxon>
        <taxon>Streptosporangiales</taxon>
        <taxon>Thermomonosporaceae</taxon>
        <taxon>Actinomadura</taxon>
    </lineage>
</organism>
<evidence type="ECO:0000313" key="2">
    <source>
        <dbReference type="EMBL" id="TYB46360.1"/>
    </source>
</evidence>
<accession>A0A5D0NP74</accession>
<feature type="compositionally biased region" description="Low complexity" evidence="1">
    <location>
        <begin position="220"/>
        <end position="231"/>
    </location>
</feature>
<name>A0A5D0NP74_9ACTN</name>
<dbReference type="Gene3D" id="3.40.50.410">
    <property type="entry name" value="von Willebrand factor, type A domain"/>
    <property type="match status" value="1"/>
</dbReference>
<dbReference type="EMBL" id="VSFG01000002">
    <property type="protein sequence ID" value="TYB46360.1"/>
    <property type="molecule type" value="Genomic_DNA"/>
</dbReference>
<comment type="caution">
    <text evidence="2">The sequence shown here is derived from an EMBL/GenBank/DDBJ whole genome shotgun (WGS) entry which is preliminary data.</text>
</comment>